<organism evidence="2 3">
    <name type="scientific">Arthroderma otae (strain ATCC MYA-4605 / CBS 113480)</name>
    <name type="common">Microsporum canis</name>
    <dbReference type="NCBI Taxonomy" id="554155"/>
    <lineage>
        <taxon>Eukaryota</taxon>
        <taxon>Fungi</taxon>
        <taxon>Dikarya</taxon>
        <taxon>Ascomycota</taxon>
        <taxon>Pezizomycotina</taxon>
        <taxon>Eurotiomycetes</taxon>
        <taxon>Eurotiomycetidae</taxon>
        <taxon>Onygenales</taxon>
        <taxon>Arthrodermataceae</taxon>
        <taxon>Microsporum</taxon>
    </lineage>
</organism>
<feature type="compositionally biased region" description="Polar residues" evidence="1">
    <location>
        <begin position="285"/>
        <end position="303"/>
    </location>
</feature>
<evidence type="ECO:0000313" key="2">
    <source>
        <dbReference type="EMBL" id="EEQ29802.1"/>
    </source>
</evidence>
<feature type="compositionally biased region" description="Basic residues" evidence="1">
    <location>
        <begin position="304"/>
        <end position="323"/>
    </location>
</feature>
<feature type="compositionally biased region" description="Polar residues" evidence="1">
    <location>
        <begin position="467"/>
        <end position="491"/>
    </location>
</feature>
<proteinExistence type="predicted"/>
<dbReference type="AlphaFoldDB" id="C5FGB7"/>
<dbReference type="VEuPathDB" id="FungiDB:MCYG_02621"/>
<feature type="compositionally biased region" description="Low complexity" evidence="1">
    <location>
        <begin position="232"/>
        <end position="242"/>
    </location>
</feature>
<feature type="region of interest" description="Disordered" evidence="1">
    <location>
        <begin position="381"/>
        <end position="491"/>
    </location>
</feature>
<feature type="region of interest" description="Disordered" evidence="1">
    <location>
        <begin position="200"/>
        <end position="257"/>
    </location>
</feature>
<dbReference type="GeneID" id="9222737"/>
<name>C5FGB7_ARTOC</name>
<dbReference type="EMBL" id="DS995702">
    <property type="protein sequence ID" value="EEQ29802.1"/>
    <property type="molecule type" value="Genomic_DNA"/>
</dbReference>
<dbReference type="HOGENOM" id="CLU_028829_1_0_1"/>
<accession>C5FGB7</accession>
<dbReference type="OrthoDB" id="5421971at2759"/>
<feature type="region of interest" description="Disordered" evidence="1">
    <location>
        <begin position="271"/>
        <end position="350"/>
    </location>
</feature>
<sequence length="491" mass="54710">MRPGDPRIRQTINQISQNLESANESAQEGIYAFAHNYIEPCFLSVQECFTSCTAPCFPSRDDQLRRRRRERSNGRAEFTFGFYDDWDYDEDAREEGLLSWRNGELDRLLAGSSSSRTSSDQPRMNRRMSYGARRRSSALPSDERQDPTVIPSSSILGFLERFPWRIGARGIRYRPSAANLQDNPGGLKRDAPEHAPLLEASDESDHASGSNKDNSQHYKPETHPRKRRGTQSSNATSNSLSSRGDLIHSDEEEDAVPLDDEFNIMALGRRGGSIGGDDSVFSAPRSVSGSIKETPSSRASNTSKKTKGKRRKRDRDLKRRRTMSKSSRSTSELDTSILVEPATDGAALADLKREEEAARLEEEKAIERKRLAAQDLARQKGLKLADPGAEPSAEIPGETLNERHDLSKQPSDNSYISPSQSDHVSFTPINSPNPDNNYANPILQLNSSDPHIPLTTSQPEVPKRDINVTNTNDPEPNHSIQLNADPTNNEL</sequence>
<reference evidence="3" key="1">
    <citation type="journal article" date="2012" name="MBio">
        <title>Comparative genome analysis of Trichophyton rubrum and related dermatophytes reveals candidate genes involved in infection.</title>
        <authorList>
            <person name="Martinez D.A."/>
            <person name="Oliver B.G."/>
            <person name="Graeser Y."/>
            <person name="Goldberg J.M."/>
            <person name="Li W."/>
            <person name="Martinez-Rossi N.M."/>
            <person name="Monod M."/>
            <person name="Shelest E."/>
            <person name="Barton R.C."/>
            <person name="Birch E."/>
            <person name="Brakhage A.A."/>
            <person name="Chen Z."/>
            <person name="Gurr S.J."/>
            <person name="Heiman D."/>
            <person name="Heitman J."/>
            <person name="Kosti I."/>
            <person name="Rossi A."/>
            <person name="Saif S."/>
            <person name="Samalova M."/>
            <person name="Saunders C.W."/>
            <person name="Shea T."/>
            <person name="Summerbell R.C."/>
            <person name="Xu J."/>
            <person name="Young S."/>
            <person name="Zeng Q."/>
            <person name="Birren B.W."/>
            <person name="Cuomo C.A."/>
            <person name="White T.C."/>
        </authorList>
    </citation>
    <scope>NUCLEOTIDE SEQUENCE [LARGE SCALE GENOMIC DNA]</scope>
    <source>
        <strain evidence="3">ATCC MYA-4605 / CBS 113480</strain>
    </source>
</reference>
<dbReference type="Proteomes" id="UP000002035">
    <property type="component" value="Unassembled WGS sequence"/>
</dbReference>
<protein>
    <submittedName>
        <fullName evidence="2">Uncharacterized protein</fullName>
    </submittedName>
</protein>
<gene>
    <name evidence="2" type="ORF">MCYG_02621</name>
</gene>
<dbReference type="RefSeq" id="XP_002849687.1">
    <property type="nucleotide sequence ID" value="XM_002849641.1"/>
</dbReference>
<feature type="region of interest" description="Disordered" evidence="1">
    <location>
        <begin position="110"/>
        <end position="150"/>
    </location>
</feature>
<evidence type="ECO:0000256" key="1">
    <source>
        <dbReference type="SAM" id="MobiDB-lite"/>
    </source>
</evidence>
<keyword evidence="3" id="KW-1185">Reference proteome</keyword>
<feature type="compositionally biased region" description="Basic and acidic residues" evidence="1">
    <location>
        <begin position="214"/>
        <end position="223"/>
    </location>
</feature>
<dbReference type="eggNOG" id="ENOG502RJ2Z">
    <property type="taxonomic scope" value="Eukaryota"/>
</dbReference>
<evidence type="ECO:0000313" key="3">
    <source>
        <dbReference type="Proteomes" id="UP000002035"/>
    </source>
</evidence>
<feature type="compositionally biased region" description="Polar residues" evidence="1">
    <location>
        <begin position="408"/>
        <end position="459"/>
    </location>
</feature>
<dbReference type="OMA" id="GIWTFQH"/>